<evidence type="ECO:0000313" key="1">
    <source>
        <dbReference type="EMBL" id="CAG8766577.1"/>
    </source>
</evidence>
<sequence length="250" mass="28652">DLSKVELFKSLPDVKPYENLLSFIKVNNSEANLAIKYKQLEGIVNETKPFRVQFYLDVRRNNIVLETFITDRRRNENFLQEIEPLKLIVIFLRKPGQSQNLIKRQQIVPKILLGENIYDQNTNKECTIGFFAKNKTNPNLTYIVTAGHFTDPGNQISYDEKVIGSTDFAELYPFDFGIFIRTLFLVEDMLTQPGDSGAPIFFYSSDLRTVSLAGILIGSHNYTGRYKLYGVSVSEILKRGNIDLITFTDN</sequence>
<evidence type="ECO:0000313" key="2">
    <source>
        <dbReference type="Proteomes" id="UP000789920"/>
    </source>
</evidence>
<accession>A0ACA9QVZ0</accession>
<gene>
    <name evidence="1" type="ORF">RPERSI_LOCUS15874</name>
</gene>
<name>A0ACA9QVZ0_9GLOM</name>
<dbReference type="EMBL" id="CAJVQC010038603">
    <property type="protein sequence ID" value="CAG8766577.1"/>
    <property type="molecule type" value="Genomic_DNA"/>
</dbReference>
<organism evidence="1 2">
    <name type="scientific">Racocetra persica</name>
    <dbReference type="NCBI Taxonomy" id="160502"/>
    <lineage>
        <taxon>Eukaryota</taxon>
        <taxon>Fungi</taxon>
        <taxon>Fungi incertae sedis</taxon>
        <taxon>Mucoromycota</taxon>
        <taxon>Glomeromycotina</taxon>
        <taxon>Glomeromycetes</taxon>
        <taxon>Diversisporales</taxon>
        <taxon>Gigasporaceae</taxon>
        <taxon>Racocetra</taxon>
    </lineage>
</organism>
<keyword evidence="2" id="KW-1185">Reference proteome</keyword>
<proteinExistence type="predicted"/>
<protein>
    <submittedName>
        <fullName evidence="1">18486_t:CDS:1</fullName>
    </submittedName>
</protein>
<dbReference type="Proteomes" id="UP000789920">
    <property type="component" value="Unassembled WGS sequence"/>
</dbReference>
<feature type="non-terminal residue" evidence="1">
    <location>
        <position position="1"/>
    </location>
</feature>
<reference evidence="1" key="1">
    <citation type="submission" date="2021-06" db="EMBL/GenBank/DDBJ databases">
        <authorList>
            <person name="Kallberg Y."/>
            <person name="Tangrot J."/>
            <person name="Rosling A."/>
        </authorList>
    </citation>
    <scope>NUCLEOTIDE SEQUENCE</scope>
    <source>
        <strain evidence="1">MA461A</strain>
    </source>
</reference>
<comment type="caution">
    <text evidence="1">The sequence shown here is derived from an EMBL/GenBank/DDBJ whole genome shotgun (WGS) entry which is preliminary data.</text>
</comment>